<comment type="caution">
    <text evidence="1">The sequence shown here is derived from an EMBL/GenBank/DDBJ whole genome shotgun (WGS) entry which is preliminary data.</text>
</comment>
<accession>X6PC68</accession>
<dbReference type="AlphaFoldDB" id="X6PC68"/>
<sequence length="100" mass="11749">MLHFIIVVKEISMKHLNYCLNLNNGNGEITMNKSTKKRIKAFKKKRCCNHNINLFCIFLSEKYKGQTAREYAILITVNNGLPFIDKDKKTWIKNKNMLNL</sequence>
<evidence type="ECO:0000313" key="2">
    <source>
        <dbReference type="Proteomes" id="UP000023152"/>
    </source>
</evidence>
<dbReference type="Proteomes" id="UP000023152">
    <property type="component" value="Unassembled WGS sequence"/>
</dbReference>
<reference evidence="1 2" key="1">
    <citation type="journal article" date="2013" name="Curr. Biol.">
        <title>The Genome of the Foraminiferan Reticulomyxa filosa.</title>
        <authorList>
            <person name="Glockner G."/>
            <person name="Hulsmann N."/>
            <person name="Schleicher M."/>
            <person name="Noegel A.A."/>
            <person name="Eichinger L."/>
            <person name="Gallinger C."/>
            <person name="Pawlowski J."/>
            <person name="Sierra R."/>
            <person name="Euteneuer U."/>
            <person name="Pillet L."/>
            <person name="Moustafa A."/>
            <person name="Platzer M."/>
            <person name="Groth M."/>
            <person name="Szafranski K."/>
            <person name="Schliwa M."/>
        </authorList>
    </citation>
    <scope>NUCLEOTIDE SEQUENCE [LARGE SCALE GENOMIC DNA]</scope>
</reference>
<evidence type="ECO:0000313" key="1">
    <source>
        <dbReference type="EMBL" id="ETO35659.1"/>
    </source>
</evidence>
<proteinExistence type="predicted"/>
<name>X6PC68_RETFI</name>
<dbReference type="EMBL" id="ASPP01001428">
    <property type="protein sequence ID" value="ETO35659.1"/>
    <property type="molecule type" value="Genomic_DNA"/>
</dbReference>
<organism evidence="1 2">
    <name type="scientific">Reticulomyxa filosa</name>
    <dbReference type="NCBI Taxonomy" id="46433"/>
    <lineage>
        <taxon>Eukaryota</taxon>
        <taxon>Sar</taxon>
        <taxon>Rhizaria</taxon>
        <taxon>Retaria</taxon>
        <taxon>Foraminifera</taxon>
        <taxon>Monothalamids</taxon>
        <taxon>Reticulomyxidae</taxon>
        <taxon>Reticulomyxa</taxon>
    </lineage>
</organism>
<protein>
    <submittedName>
        <fullName evidence="1">Uncharacterized protein</fullName>
    </submittedName>
</protein>
<gene>
    <name evidence="1" type="ORF">RFI_01404</name>
</gene>
<keyword evidence="2" id="KW-1185">Reference proteome</keyword>